<proteinExistence type="predicted"/>
<comment type="caution">
    <text evidence="1">The sequence shown here is derived from an EMBL/GenBank/DDBJ whole genome shotgun (WGS) entry which is preliminary data.</text>
</comment>
<protein>
    <submittedName>
        <fullName evidence="1">Uncharacterized protein</fullName>
    </submittedName>
</protein>
<evidence type="ECO:0000313" key="2">
    <source>
        <dbReference type="Proteomes" id="UP001497416"/>
    </source>
</evidence>
<dbReference type="EMBL" id="CAXIXY010000003">
    <property type="protein sequence ID" value="CAL2077674.1"/>
    <property type="molecule type" value="Genomic_DNA"/>
</dbReference>
<sequence length="53" mass="6174">MIFIVPVSIIVKDSFELEEMRSRIKAKSPRIEIKKTDTSIRIPKRISAITMKK</sequence>
<organism evidence="1 2">
    <name type="scientific">Tenacibaculum platacis</name>
    <dbReference type="NCBI Taxonomy" id="3137852"/>
    <lineage>
        <taxon>Bacteria</taxon>
        <taxon>Pseudomonadati</taxon>
        <taxon>Bacteroidota</taxon>
        <taxon>Flavobacteriia</taxon>
        <taxon>Flavobacteriales</taxon>
        <taxon>Flavobacteriaceae</taxon>
        <taxon>Tenacibaculum</taxon>
    </lineage>
</organism>
<name>A0ABP1EF29_9FLAO</name>
<keyword evidence="2" id="KW-1185">Reference proteome</keyword>
<accession>A0ABP1EF29</accession>
<evidence type="ECO:0000313" key="1">
    <source>
        <dbReference type="EMBL" id="CAL2077674.1"/>
    </source>
</evidence>
<dbReference type="Proteomes" id="UP001497416">
    <property type="component" value="Unassembled WGS sequence"/>
</dbReference>
<gene>
    <name evidence="1" type="ORF">T190607A01A_10569</name>
</gene>
<reference evidence="1 2" key="1">
    <citation type="submission" date="2024-05" db="EMBL/GenBank/DDBJ databases">
        <authorList>
            <person name="Duchaud E."/>
        </authorList>
    </citation>
    <scope>NUCLEOTIDE SEQUENCE [LARGE SCALE GENOMIC DNA]</scope>
    <source>
        <strain evidence="1">Ena-SAMPLE-TAB-13-05-2024-13:56:06:370-140302</strain>
    </source>
</reference>